<dbReference type="AlphaFoldDB" id="A0A1P8WAT1"/>
<evidence type="ECO:0000313" key="3">
    <source>
        <dbReference type="EMBL" id="APZ91149.1"/>
    </source>
</evidence>
<protein>
    <submittedName>
        <fullName evidence="3">Uncharacterized protein</fullName>
    </submittedName>
</protein>
<feature type="transmembrane region" description="Helical" evidence="2">
    <location>
        <begin position="9"/>
        <end position="30"/>
    </location>
</feature>
<dbReference type="Proteomes" id="UP000187735">
    <property type="component" value="Chromosome"/>
</dbReference>
<keyword evidence="2" id="KW-1133">Transmembrane helix</keyword>
<dbReference type="STRING" id="1891926.Fuma_00735"/>
<evidence type="ECO:0000256" key="2">
    <source>
        <dbReference type="SAM" id="Phobius"/>
    </source>
</evidence>
<reference evidence="3 4" key="1">
    <citation type="journal article" date="2016" name="Front. Microbiol.">
        <title>Fuerstia marisgermanicae gen. nov., sp. nov., an Unusual Member of the Phylum Planctomycetes from the German Wadden Sea.</title>
        <authorList>
            <person name="Kohn T."/>
            <person name="Heuer A."/>
            <person name="Jogler M."/>
            <person name="Vollmers J."/>
            <person name="Boedeker C."/>
            <person name="Bunk B."/>
            <person name="Rast P."/>
            <person name="Borchert D."/>
            <person name="Glockner I."/>
            <person name="Freese H.M."/>
            <person name="Klenk H.P."/>
            <person name="Overmann J."/>
            <person name="Kaster A.K."/>
            <person name="Rohde M."/>
            <person name="Wiegand S."/>
            <person name="Jogler C."/>
        </authorList>
    </citation>
    <scope>NUCLEOTIDE SEQUENCE [LARGE SCALE GENOMIC DNA]</scope>
    <source>
        <strain evidence="3 4">NH11</strain>
    </source>
</reference>
<feature type="coiled-coil region" evidence="1">
    <location>
        <begin position="139"/>
        <end position="230"/>
    </location>
</feature>
<dbReference type="RefSeq" id="WP_077022954.1">
    <property type="nucleotide sequence ID" value="NZ_CP017641.1"/>
</dbReference>
<dbReference type="KEGG" id="fmr:Fuma_00735"/>
<sequence length="517" mass="56260">MAQNKNGPVIGMAIFMLLTVVLGGFLYYMAGENQKMSAQLTAANNEQQSVKATITQQNNELTLLKDLVGDYGPGDEVGVGDPNAEESINAQVRKLISDKAGDETAVPPNLSGALIRTAAESDNHSFAADSRLQMYNTKTRELQQTIAAKDEEIAKHKQAREEAETSLVSREAEHSKQMANLEQANDTLRAEKAELDQRLNLEITNLSTSLRDANERNDQFQKTVESLRDRLRKIEDFSFFKPDGMITSVDHQQQLVYVNVGAADGLTVGVTFSVYGRKNSGVGKLATSDIKGSVVIVKLLGANRAEARIVGEKAGEPIAPEDPIFSPIFQSGQSIEIAVIGQLKSEGLTRDRFHSLLRDHGVTVAIEIDDEGNITDGRGNMITEEEMKRRINDGVSTLRFVVQGDYGRDTKDPALVKLFDVIRRNSEAVLAASEPQGIYPVGLGTFLEHIGYRRNHTAWTPDSSDGFPSRLANGARSPMVDGTVGARESFTPISGIYGGRKSPNSVSSGAVSKKYSN</sequence>
<evidence type="ECO:0000256" key="1">
    <source>
        <dbReference type="SAM" id="Coils"/>
    </source>
</evidence>
<organism evidence="3 4">
    <name type="scientific">Fuerstiella marisgermanici</name>
    <dbReference type="NCBI Taxonomy" id="1891926"/>
    <lineage>
        <taxon>Bacteria</taxon>
        <taxon>Pseudomonadati</taxon>
        <taxon>Planctomycetota</taxon>
        <taxon>Planctomycetia</taxon>
        <taxon>Planctomycetales</taxon>
        <taxon>Planctomycetaceae</taxon>
        <taxon>Fuerstiella</taxon>
    </lineage>
</organism>
<evidence type="ECO:0000313" key="4">
    <source>
        <dbReference type="Proteomes" id="UP000187735"/>
    </source>
</evidence>
<name>A0A1P8WAT1_9PLAN</name>
<keyword evidence="1" id="KW-0175">Coiled coil</keyword>
<accession>A0A1P8WAT1</accession>
<keyword evidence="2" id="KW-0812">Transmembrane</keyword>
<gene>
    <name evidence="3" type="ORF">Fuma_00735</name>
</gene>
<proteinExistence type="predicted"/>
<keyword evidence="2" id="KW-0472">Membrane</keyword>
<keyword evidence="4" id="KW-1185">Reference proteome</keyword>
<dbReference type="EMBL" id="CP017641">
    <property type="protein sequence ID" value="APZ91149.1"/>
    <property type="molecule type" value="Genomic_DNA"/>
</dbReference>
<dbReference type="OrthoDB" id="230112at2"/>